<dbReference type="AlphaFoldDB" id="A0A8I0CC76"/>
<reference evidence="1" key="1">
    <citation type="submission" date="2020-06" db="EMBL/GenBank/DDBJ databases">
        <title>REHAB project genomes.</title>
        <authorList>
            <person name="Shaw L.P."/>
        </authorList>
    </citation>
    <scope>NUCLEOTIDE SEQUENCE</scope>
    <source>
        <strain evidence="1">RHBSTW-00474</strain>
    </source>
</reference>
<sequence>MTASATGEKATPEAVYRCLAHRVVTHCAFKMLNGERSPAKAKRQLINGLESLRQVAAAANDYPPFIMISEMIEQVKSGKSIEHLL</sequence>
<dbReference type="EMBL" id="JABXPW010000001">
    <property type="protein sequence ID" value="MBA7718123.1"/>
    <property type="molecule type" value="Genomic_DNA"/>
</dbReference>
<organism evidence="1 2">
    <name type="scientific">Escherichia coli</name>
    <dbReference type="NCBI Taxonomy" id="562"/>
    <lineage>
        <taxon>Bacteria</taxon>
        <taxon>Pseudomonadati</taxon>
        <taxon>Pseudomonadota</taxon>
        <taxon>Gammaproteobacteria</taxon>
        <taxon>Enterobacterales</taxon>
        <taxon>Enterobacteriaceae</taxon>
        <taxon>Escherichia</taxon>
    </lineage>
</organism>
<protein>
    <submittedName>
        <fullName evidence="1">Uncharacterized protein</fullName>
    </submittedName>
</protein>
<evidence type="ECO:0000313" key="1">
    <source>
        <dbReference type="EMBL" id="MBA7718123.1"/>
    </source>
</evidence>
<comment type="caution">
    <text evidence="1">The sequence shown here is derived from an EMBL/GenBank/DDBJ whole genome shotgun (WGS) entry which is preliminary data.</text>
</comment>
<accession>A0A8I0CC76</accession>
<name>A0A8I0CC76_ECOLX</name>
<proteinExistence type="predicted"/>
<dbReference type="Proteomes" id="UP000622722">
    <property type="component" value="Unassembled WGS sequence"/>
</dbReference>
<evidence type="ECO:0000313" key="2">
    <source>
        <dbReference type="Proteomes" id="UP000622722"/>
    </source>
</evidence>
<dbReference type="RefSeq" id="WP_097305987.1">
    <property type="nucleotide sequence ID" value="NZ_NOAX01000008.1"/>
</dbReference>
<gene>
    <name evidence="1" type="ORF">HV209_05805</name>
</gene>